<dbReference type="Proteomes" id="UP001642484">
    <property type="component" value="Unassembled WGS sequence"/>
</dbReference>
<comment type="caution">
    <text evidence="1">The sequence shown here is derived from an EMBL/GenBank/DDBJ whole genome shotgun (WGS) entry which is preliminary data.</text>
</comment>
<evidence type="ECO:0000313" key="2">
    <source>
        <dbReference type="Proteomes" id="UP001642484"/>
    </source>
</evidence>
<evidence type="ECO:0000313" key="1">
    <source>
        <dbReference type="EMBL" id="CAK9051779.1"/>
    </source>
</evidence>
<keyword evidence="2" id="KW-1185">Reference proteome</keyword>
<accession>A0ABP0MJW7</accession>
<dbReference type="EMBL" id="CAXAMN010018080">
    <property type="protein sequence ID" value="CAK9051779.1"/>
    <property type="molecule type" value="Genomic_DNA"/>
</dbReference>
<gene>
    <name evidence="1" type="ORF">CCMP2556_LOCUS26218</name>
</gene>
<reference evidence="1 2" key="1">
    <citation type="submission" date="2024-02" db="EMBL/GenBank/DDBJ databases">
        <authorList>
            <person name="Chen Y."/>
            <person name="Shah S."/>
            <person name="Dougan E. K."/>
            <person name="Thang M."/>
            <person name="Chan C."/>
        </authorList>
    </citation>
    <scope>NUCLEOTIDE SEQUENCE [LARGE SCALE GENOMIC DNA]</scope>
</reference>
<name>A0ABP0MJW7_9DINO</name>
<protein>
    <submittedName>
        <fullName evidence="1">Uncharacterized protein</fullName>
    </submittedName>
</protein>
<organism evidence="1 2">
    <name type="scientific">Durusdinium trenchii</name>
    <dbReference type="NCBI Taxonomy" id="1381693"/>
    <lineage>
        <taxon>Eukaryota</taxon>
        <taxon>Sar</taxon>
        <taxon>Alveolata</taxon>
        <taxon>Dinophyceae</taxon>
        <taxon>Suessiales</taxon>
        <taxon>Symbiodiniaceae</taxon>
        <taxon>Durusdinium</taxon>
    </lineage>
</organism>
<sequence length="134" mass="14439">MDPKRLKEYCHRASDAQCAGAIGGELGGGLGAYCFESMHREMCSGFDHQIGMAEGIGGIQVGSWASIPARTRPKQASAAIHQNELQQEEVSGAKAFDRPKAASGNLGVAWQHKRKQTRTMCSDSVGNLSRRHLV</sequence>
<proteinExistence type="predicted"/>